<accession>A0A6J5PLW4</accession>
<proteinExistence type="predicted"/>
<gene>
    <name evidence="1" type="ORF">UFOVP950_13</name>
</gene>
<protein>
    <submittedName>
        <fullName evidence="1">Uncharacterized protein</fullName>
    </submittedName>
</protein>
<sequence>MYREQLENLKINEVMNVFANVQVWRNNATRLHKESGKVFHIKNMKDHTMIIRLF</sequence>
<dbReference type="EMBL" id="LR796894">
    <property type="protein sequence ID" value="CAB4172880.1"/>
    <property type="molecule type" value="Genomic_DNA"/>
</dbReference>
<name>A0A6J5PLW4_9CAUD</name>
<reference evidence="1" key="1">
    <citation type="submission" date="2020-05" db="EMBL/GenBank/DDBJ databases">
        <authorList>
            <person name="Chiriac C."/>
            <person name="Salcher M."/>
            <person name="Ghai R."/>
            <person name="Kavagutti S V."/>
        </authorList>
    </citation>
    <scope>NUCLEOTIDE SEQUENCE</scope>
</reference>
<organism evidence="1">
    <name type="scientific">uncultured Caudovirales phage</name>
    <dbReference type="NCBI Taxonomy" id="2100421"/>
    <lineage>
        <taxon>Viruses</taxon>
        <taxon>Duplodnaviria</taxon>
        <taxon>Heunggongvirae</taxon>
        <taxon>Uroviricota</taxon>
        <taxon>Caudoviricetes</taxon>
        <taxon>Peduoviridae</taxon>
        <taxon>Maltschvirus</taxon>
        <taxon>Maltschvirus maltsch</taxon>
    </lineage>
</organism>
<evidence type="ECO:0000313" key="1">
    <source>
        <dbReference type="EMBL" id="CAB4172880.1"/>
    </source>
</evidence>